<sequence>MAGPPLPREQPPLHNGNMNEENFEKVKIKPQKQKEIKVDARHVAESQHAGKLLNTFSSSFDFAHHSQWMGRPFILKAIMVDFDDGKTIDVLRIRNPKDSSVLGTTDDIRCSYSSIIHISPRIIPELSVQPAFTDFG</sequence>
<feature type="region of interest" description="Disordered" evidence="1">
    <location>
        <begin position="1"/>
        <end position="31"/>
    </location>
</feature>
<name>A0A0A2V0A7_PARBA</name>
<dbReference type="AlphaFoldDB" id="A0A0A2V0A7"/>
<organism evidence="2 3">
    <name type="scientific">Paracoccidioides lutzii (strain ATCC MYA-826 / Pb01)</name>
    <name type="common">Paracoccidioides brasiliensis</name>
    <dbReference type="NCBI Taxonomy" id="502779"/>
    <lineage>
        <taxon>Eukaryota</taxon>
        <taxon>Fungi</taxon>
        <taxon>Dikarya</taxon>
        <taxon>Ascomycota</taxon>
        <taxon>Pezizomycotina</taxon>
        <taxon>Eurotiomycetes</taxon>
        <taxon>Eurotiomycetidae</taxon>
        <taxon>Onygenales</taxon>
        <taxon>Ajellomycetaceae</taxon>
        <taxon>Paracoccidioides</taxon>
    </lineage>
</organism>
<evidence type="ECO:0000313" key="3">
    <source>
        <dbReference type="Proteomes" id="UP000002059"/>
    </source>
</evidence>
<dbReference type="VEuPathDB" id="FungiDB:PAAG_12064"/>
<dbReference type="RefSeq" id="XP_015702754.1">
    <property type="nucleotide sequence ID" value="XM_015847604.1"/>
</dbReference>
<gene>
    <name evidence="2" type="ORF">PAAG_12064</name>
</gene>
<feature type="compositionally biased region" description="Pro residues" evidence="1">
    <location>
        <begin position="1"/>
        <end position="10"/>
    </location>
</feature>
<dbReference type="HOGENOM" id="CLU_1876067_0_0_1"/>
<proteinExistence type="predicted"/>
<evidence type="ECO:0000256" key="1">
    <source>
        <dbReference type="SAM" id="MobiDB-lite"/>
    </source>
</evidence>
<dbReference type="EMBL" id="KN294006">
    <property type="protein sequence ID" value="KGQ01206.1"/>
    <property type="molecule type" value="Genomic_DNA"/>
</dbReference>
<accession>A0A0A2V0A7</accession>
<evidence type="ECO:0000313" key="2">
    <source>
        <dbReference type="EMBL" id="KGQ01206.1"/>
    </source>
</evidence>
<dbReference type="KEGG" id="pbl:PAAG_12064"/>
<keyword evidence="3" id="KW-1185">Reference proteome</keyword>
<dbReference type="Proteomes" id="UP000002059">
    <property type="component" value="Partially assembled WGS sequence"/>
</dbReference>
<protein>
    <submittedName>
        <fullName evidence="2">Uncharacterized protein</fullName>
    </submittedName>
</protein>
<reference evidence="2 3" key="1">
    <citation type="journal article" date="2011" name="PLoS Genet.">
        <title>Comparative genomic analysis of human fungal pathogens causing paracoccidioidomycosis.</title>
        <authorList>
            <person name="Desjardins C.A."/>
            <person name="Champion M.D."/>
            <person name="Holder J.W."/>
            <person name="Muszewska A."/>
            <person name="Goldberg J."/>
            <person name="Bailao A.M."/>
            <person name="Brigido M.M."/>
            <person name="Ferreira M.E."/>
            <person name="Garcia A.M."/>
            <person name="Grynberg M."/>
            <person name="Gujja S."/>
            <person name="Heiman D.I."/>
            <person name="Henn M.R."/>
            <person name="Kodira C.D."/>
            <person name="Leon-Narvaez H."/>
            <person name="Longo L.V."/>
            <person name="Ma L.J."/>
            <person name="Malavazi I."/>
            <person name="Matsuo A.L."/>
            <person name="Morais F.V."/>
            <person name="Pereira M."/>
            <person name="Rodriguez-Brito S."/>
            <person name="Sakthikumar S."/>
            <person name="Salem-Izacc S.M."/>
            <person name="Sykes S.M."/>
            <person name="Teixeira M.M."/>
            <person name="Vallejo M.C."/>
            <person name="Walter M.E."/>
            <person name="Yandava C."/>
            <person name="Young S."/>
            <person name="Zeng Q."/>
            <person name="Zucker J."/>
            <person name="Felipe M.S."/>
            <person name="Goldman G.H."/>
            <person name="Haas B.J."/>
            <person name="McEwen J.G."/>
            <person name="Nino-Vega G."/>
            <person name="Puccia R."/>
            <person name="San-Blas G."/>
            <person name="Soares C.M."/>
            <person name="Birren B.W."/>
            <person name="Cuomo C.A."/>
        </authorList>
    </citation>
    <scope>NUCLEOTIDE SEQUENCE [LARGE SCALE GENOMIC DNA]</scope>
    <source>
        <strain evidence="3">ATCC MYA-826 / Pb01</strain>
    </source>
</reference>
<feature type="compositionally biased region" description="Basic and acidic residues" evidence="1">
    <location>
        <begin position="22"/>
        <end position="31"/>
    </location>
</feature>
<dbReference type="GeneID" id="9095708"/>